<proteinExistence type="predicted"/>
<accession>A0A7W8XTZ1</accession>
<evidence type="ECO:0000313" key="2">
    <source>
        <dbReference type="Proteomes" id="UP000549882"/>
    </source>
</evidence>
<dbReference type="EMBL" id="JACHBI010000008">
    <property type="protein sequence ID" value="MBB5575558.1"/>
    <property type="molecule type" value="Genomic_DNA"/>
</dbReference>
<dbReference type="Gene3D" id="2.40.50.100">
    <property type="match status" value="1"/>
</dbReference>
<protein>
    <submittedName>
        <fullName evidence="1">Biotin carboxyl carrier protein</fullName>
    </submittedName>
</protein>
<organism evidence="1 2">
    <name type="scientific">Rhizobium paranaense</name>
    <dbReference type="NCBI Taxonomy" id="1650438"/>
    <lineage>
        <taxon>Bacteria</taxon>
        <taxon>Pseudomonadati</taxon>
        <taxon>Pseudomonadota</taxon>
        <taxon>Alphaproteobacteria</taxon>
        <taxon>Hyphomicrobiales</taxon>
        <taxon>Rhizobiaceae</taxon>
        <taxon>Rhizobium/Agrobacterium group</taxon>
        <taxon>Rhizobium</taxon>
    </lineage>
</organism>
<name>A0A7W8XTZ1_9HYPH</name>
<reference evidence="1 2" key="1">
    <citation type="submission" date="2020-08" db="EMBL/GenBank/DDBJ databases">
        <title>Genomic Encyclopedia of Type Strains, Phase IV (KMG-V): Genome sequencing to study the core and pangenomes of soil and plant-associated prokaryotes.</title>
        <authorList>
            <person name="Whitman W."/>
        </authorList>
    </citation>
    <scope>NUCLEOTIDE SEQUENCE [LARGE SCALE GENOMIC DNA]</scope>
    <source>
        <strain evidence="1 2">SEMIA 4064</strain>
    </source>
</reference>
<dbReference type="RefSeq" id="WP_183938839.1">
    <property type="nucleotide sequence ID" value="NZ_JACHBI010000008.1"/>
</dbReference>
<keyword evidence="2" id="KW-1185">Reference proteome</keyword>
<dbReference type="InterPro" id="IPR011053">
    <property type="entry name" value="Single_hybrid_motif"/>
</dbReference>
<dbReference type="Proteomes" id="UP000549882">
    <property type="component" value="Unassembled WGS sequence"/>
</dbReference>
<gene>
    <name evidence="1" type="ORF">GGD50_004193</name>
</gene>
<evidence type="ECO:0000313" key="1">
    <source>
        <dbReference type="EMBL" id="MBB5575558.1"/>
    </source>
</evidence>
<dbReference type="SUPFAM" id="SSF51230">
    <property type="entry name" value="Single hybrid motif"/>
    <property type="match status" value="1"/>
</dbReference>
<comment type="caution">
    <text evidence="1">The sequence shown here is derived from an EMBL/GenBank/DDBJ whole genome shotgun (WGS) entry which is preliminary data.</text>
</comment>
<sequence>MSAIDFSDPLTIAALADALTAAGVDGLEISRPGGNLRIVVSKEAGAQISLTGKAQPGLAAISAAPVKAPMAGHFYPLHPRDTNGAERLPRTVASEDVIGFIRIGSVLLPVPAGRSGLLAKQLMEPDALVGFGDPLFEIEPIS</sequence>
<dbReference type="AlphaFoldDB" id="A0A7W8XTZ1"/>